<comment type="caution">
    <text evidence="2">The sequence shown here is derived from an EMBL/GenBank/DDBJ whole genome shotgun (WGS) entry which is preliminary data.</text>
</comment>
<dbReference type="Pfam" id="PF24758">
    <property type="entry name" value="LRR_At5g56370"/>
    <property type="match status" value="1"/>
</dbReference>
<feature type="domain" description="F-box/LRR-repeat protein 15/At3g58940/PEG3-like LRR" evidence="1">
    <location>
        <begin position="39"/>
        <end position="154"/>
    </location>
</feature>
<dbReference type="InterPro" id="IPR050232">
    <property type="entry name" value="FBL13/AtMIF1-like"/>
</dbReference>
<evidence type="ECO:0000313" key="3">
    <source>
        <dbReference type="Proteomes" id="UP001164929"/>
    </source>
</evidence>
<gene>
    <name evidence="2" type="ORF">NC653_033663</name>
</gene>
<dbReference type="EMBL" id="JAQIZT010000014">
    <property type="protein sequence ID" value="KAJ6973398.1"/>
    <property type="molecule type" value="Genomic_DNA"/>
</dbReference>
<dbReference type="AlphaFoldDB" id="A0AAD6LUF9"/>
<dbReference type="InterPro" id="IPR055411">
    <property type="entry name" value="LRR_FXL15/At3g58940/PEG3-like"/>
</dbReference>
<protein>
    <recommendedName>
        <fullName evidence="1">F-box/LRR-repeat protein 15/At3g58940/PEG3-like LRR domain-containing protein</fullName>
    </recommendedName>
</protein>
<accession>A0AAD6LUF9</accession>
<keyword evidence="3" id="KW-1185">Reference proteome</keyword>
<dbReference type="SUPFAM" id="SSF52047">
    <property type="entry name" value="RNI-like"/>
    <property type="match status" value="1"/>
</dbReference>
<dbReference type="PANTHER" id="PTHR31900">
    <property type="entry name" value="F-BOX/RNI SUPERFAMILY PROTEIN-RELATED"/>
    <property type="match status" value="1"/>
</dbReference>
<organism evidence="2 3">
    <name type="scientific">Populus alba x Populus x berolinensis</name>
    <dbReference type="NCBI Taxonomy" id="444605"/>
    <lineage>
        <taxon>Eukaryota</taxon>
        <taxon>Viridiplantae</taxon>
        <taxon>Streptophyta</taxon>
        <taxon>Embryophyta</taxon>
        <taxon>Tracheophyta</taxon>
        <taxon>Spermatophyta</taxon>
        <taxon>Magnoliopsida</taxon>
        <taxon>eudicotyledons</taxon>
        <taxon>Gunneridae</taxon>
        <taxon>Pentapetalae</taxon>
        <taxon>rosids</taxon>
        <taxon>fabids</taxon>
        <taxon>Malpighiales</taxon>
        <taxon>Salicaceae</taxon>
        <taxon>Saliceae</taxon>
        <taxon>Populus</taxon>
    </lineage>
</organism>
<dbReference type="Proteomes" id="UP001164929">
    <property type="component" value="Chromosome 14"/>
</dbReference>
<reference evidence="2" key="1">
    <citation type="journal article" date="2023" name="Mol. Ecol. Resour.">
        <title>Chromosome-level genome assembly of a triploid poplar Populus alba 'Berolinensis'.</title>
        <authorList>
            <person name="Chen S."/>
            <person name="Yu Y."/>
            <person name="Wang X."/>
            <person name="Wang S."/>
            <person name="Zhang T."/>
            <person name="Zhou Y."/>
            <person name="He R."/>
            <person name="Meng N."/>
            <person name="Wang Y."/>
            <person name="Liu W."/>
            <person name="Liu Z."/>
            <person name="Liu J."/>
            <person name="Guo Q."/>
            <person name="Huang H."/>
            <person name="Sederoff R.R."/>
            <person name="Wang G."/>
            <person name="Qu G."/>
            <person name="Chen S."/>
        </authorList>
    </citation>
    <scope>NUCLEOTIDE SEQUENCE</scope>
    <source>
        <strain evidence="2">SC-2020</strain>
    </source>
</reference>
<proteinExistence type="predicted"/>
<sequence>MAKDNRRKRYKTANKDMICRLPNEILGHISWKLSFFLYKQWISAAIKDNLEGLILYTSDHVLLPRRIFSCEKLVVLDLSYRIDIDLLGVGVRFPCLKVLHLQDLLMLDDHASIQKLLAGSPVLEALKIEHEDCESWNALRICSSSLKGLIIRFTFIAYYVKDPDCRALRMLQPLYSLVETALSVAYEHVFTIQVDDYIDMHGSSVFETDHAYCQELAINLTRLEIEASGNDSWLILHEIFKCSSKVN</sequence>
<evidence type="ECO:0000259" key="1">
    <source>
        <dbReference type="Pfam" id="PF24758"/>
    </source>
</evidence>
<evidence type="ECO:0000313" key="2">
    <source>
        <dbReference type="EMBL" id="KAJ6973398.1"/>
    </source>
</evidence>
<name>A0AAD6LUF9_9ROSI</name>
<dbReference type="PANTHER" id="PTHR31900:SF34">
    <property type="entry name" value="EMB|CAB62440.1-RELATED"/>
    <property type="match status" value="1"/>
</dbReference>